<dbReference type="Gene3D" id="1.10.890.10">
    <property type="entry name" value="HNS-dependent expression A"/>
    <property type="match status" value="1"/>
</dbReference>
<gene>
    <name evidence="4" type="ORF">TW71_05410</name>
</gene>
<evidence type="ECO:0000313" key="4">
    <source>
        <dbReference type="EMBL" id="KJY76775.1"/>
    </source>
</evidence>
<reference evidence="4" key="1">
    <citation type="journal article" date="2015" name="BMC Genomics">
        <title>Genome mining reveals unlocked bioactive potential of marine Gram-negative bacteria.</title>
        <authorList>
            <person name="Machado H."/>
            <person name="Sonnenschein E.C."/>
            <person name="Melchiorsen J."/>
            <person name="Gram L."/>
        </authorList>
    </citation>
    <scope>NUCLEOTIDE SEQUENCE</scope>
    <source>
        <strain evidence="4">S2052</strain>
    </source>
</reference>
<dbReference type="EMBL" id="JXXR01000003">
    <property type="protein sequence ID" value="KJY76775.1"/>
    <property type="molecule type" value="Genomic_DNA"/>
</dbReference>
<dbReference type="InterPro" id="IPR036831">
    <property type="entry name" value="HdeA_sf"/>
</dbReference>
<dbReference type="InterPro" id="IPR038303">
    <property type="entry name" value="HdeA/HdeB_sf"/>
</dbReference>
<dbReference type="GO" id="GO:0071468">
    <property type="term" value="P:cellular response to acidic pH"/>
    <property type="evidence" value="ECO:0007669"/>
    <property type="project" value="InterPro"/>
</dbReference>
<dbReference type="InterPro" id="IPR010486">
    <property type="entry name" value="HNS-dep_expression_A/B"/>
</dbReference>
<evidence type="ECO:0000256" key="3">
    <source>
        <dbReference type="ARBA" id="ARBA00023186"/>
    </source>
</evidence>
<protein>
    <submittedName>
        <fullName evidence="4">Uncharacterized protein</fullName>
    </submittedName>
</protein>
<dbReference type="SUPFAM" id="SSF47752">
    <property type="entry name" value="Protein HNS-dependent expression A, HdeA"/>
    <property type="match status" value="1"/>
</dbReference>
<sequence length="107" mass="12194">MKKPFTFLILAAVFGVVGYSSVKSYAECEDQEILSVDKMTCEQFNELELQTQPVVMEYLLSWNYTADEVAVIIESNGIEAYIDELAQQCRDTPDIMLHDIVVDEHHS</sequence>
<organism evidence="4">
    <name type="scientific">Vibrio coralliilyticus</name>
    <dbReference type="NCBI Taxonomy" id="190893"/>
    <lineage>
        <taxon>Bacteria</taxon>
        <taxon>Pseudomonadati</taxon>
        <taxon>Pseudomonadota</taxon>
        <taxon>Gammaproteobacteria</taxon>
        <taxon>Vibrionales</taxon>
        <taxon>Vibrionaceae</taxon>
        <taxon>Vibrio</taxon>
    </lineage>
</organism>
<name>A0A837GA52_9VIBR</name>
<evidence type="ECO:0000256" key="2">
    <source>
        <dbReference type="ARBA" id="ARBA00022764"/>
    </source>
</evidence>
<evidence type="ECO:0000256" key="1">
    <source>
        <dbReference type="ARBA" id="ARBA00022729"/>
    </source>
</evidence>
<accession>A0A837GA52</accession>
<keyword evidence="3" id="KW-0143">Chaperone</keyword>
<dbReference type="AlphaFoldDB" id="A0A837GA52"/>
<dbReference type="GO" id="GO:0030288">
    <property type="term" value="C:outer membrane-bounded periplasmic space"/>
    <property type="evidence" value="ECO:0007669"/>
    <property type="project" value="InterPro"/>
</dbReference>
<keyword evidence="1" id="KW-0732">Signal</keyword>
<proteinExistence type="predicted"/>
<keyword evidence="2" id="KW-0574">Periplasm</keyword>
<comment type="caution">
    <text evidence="4">The sequence shown here is derived from an EMBL/GenBank/DDBJ whole genome shotgun (WGS) entry which is preliminary data.</text>
</comment>
<dbReference type="Pfam" id="PF06411">
    <property type="entry name" value="HdeA"/>
    <property type="match status" value="1"/>
</dbReference>
<dbReference type="RefSeq" id="WP_045985227.1">
    <property type="nucleotide sequence ID" value="NZ_CP063052.1"/>
</dbReference>